<sequence>MAGPHIKESRFWRYSLYAMPIILPLAFWASWDMITGPKSRVLQIALGIGFAIFIYIDGAILFWWNAWWQNHWKTKK</sequence>
<keyword evidence="1" id="KW-1133">Transmembrane helix</keyword>
<name>A0AAW9HMK2_9ACTO</name>
<dbReference type="GeneID" id="92813327"/>
<evidence type="ECO:0000256" key="1">
    <source>
        <dbReference type="SAM" id="Phobius"/>
    </source>
</evidence>
<feature type="transmembrane region" description="Helical" evidence="1">
    <location>
        <begin position="12"/>
        <end position="31"/>
    </location>
</feature>
<reference evidence="2 4" key="1">
    <citation type="submission" date="2023-10" db="EMBL/GenBank/DDBJ databases">
        <title>Whole Genome based description of the genera Actinobaculum and Actinotignum reveals a complex phylogenetic relationship within the species included in the genus Actinotignum.</title>
        <authorList>
            <person name="Jensen C.S."/>
            <person name="Dargis R."/>
            <person name="Kemp M."/>
            <person name="Christensen J.J."/>
        </authorList>
    </citation>
    <scope>NUCLEOTIDE SEQUENCE</scope>
    <source>
        <strain evidence="3 4">SLA_B089</strain>
        <strain evidence="2">SLA_B245</strain>
    </source>
</reference>
<evidence type="ECO:0000313" key="3">
    <source>
        <dbReference type="EMBL" id="MDY5147077.1"/>
    </source>
</evidence>
<dbReference type="RefSeq" id="WP_087070103.1">
    <property type="nucleotide sequence ID" value="NZ_CAUPFC010000012.1"/>
</dbReference>
<feature type="transmembrane region" description="Helical" evidence="1">
    <location>
        <begin position="43"/>
        <end position="66"/>
    </location>
</feature>
<protein>
    <submittedName>
        <fullName evidence="2">Uncharacterized protein</fullName>
    </submittedName>
</protein>
<dbReference type="EMBL" id="JAWNFY010000028">
    <property type="protein sequence ID" value="MDY5147077.1"/>
    <property type="molecule type" value="Genomic_DNA"/>
</dbReference>
<comment type="caution">
    <text evidence="2">The sequence shown here is derived from an EMBL/GenBank/DDBJ whole genome shotgun (WGS) entry which is preliminary data.</text>
</comment>
<evidence type="ECO:0000313" key="2">
    <source>
        <dbReference type="EMBL" id="MDY5141221.1"/>
    </source>
</evidence>
<keyword evidence="1" id="KW-0812">Transmembrane</keyword>
<keyword evidence="1" id="KW-0472">Membrane</keyword>
<evidence type="ECO:0000313" key="5">
    <source>
        <dbReference type="Proteomes" id="UP001288320"/>
    </source>
</evidence>
<dbReference type="AlphaFoldDB" id="A0AAW9HMK2"/>
<organism evidence="2 5">
    <name type="scientific">Actinotignum timonense</name>
    <dbReference type="NCBI Taxonomy" id="1870995"/>
    <lineage>
        <taxon>Bacteria</taxon>
        <taxon>Bacillati</taxon>
        <taxon>Actinomycetota</taxon>
        <taxon>Actinomycetes</taxon>
        <taxon>Actinomycetales</taxon>
        <taxon>Actinomycetaceae</taxon>
        <taxon>Actinotignum</taxon>
    </lineage>
</organism>
<evidence type="ECO:0000313" key="4">
    <source>
        <dbReference type="Proteomes" id="UP001284901"/>
    </source>
</evidence>
<keyword evidence="4" id="KW-1185">Reference proteome</keyword>
<dbReference type="Proteomes" id="UP001288320">
    <property type="component" value="Unassembled WGS sequence"/>
</dbReference>
<gene>
    <name evidence="2" type="ORF">R6G74_07885</name>
    <name evidence="3" type="ORF">R6P33_08615</name>
</gene>
<accession>A0AAW9HMK2</accession>
<dbReference type="EMBL" id="JAWNFV010000017">
    <property type="protein sequence ID" value="MDY5141221.1"/>
    <property type="molecule type" value="Genomic_DNA"/>
</dbReference>
<proteinExistence type="predicted"/>
<dbReference type="Proteomes" id="UP001284901">
    <property type="component" value="Unassembled WGS sequence"/>
</dbReference>